<name>A0A0H5Q4P2_9ZZZZ</name>
<dbReference type="AlphaFoldDB" id="A0A0H5Q4P2"/>
<geneLocation type="plasmid" evidence="1">
    <name>pRGFK1351</name>
</geneLocation>
<evidence type="ECO:0000313" key="1">
    <source>
        <dbReference type="EMBL" id="CRY97021.1"/>
    </source>
</evidence>
<protein>
    <submittedName>
        <fullName evidence="1">Uncharacterized protein</fullName>
    </submittedName>
</protein>
<accession>A0A0H5Q4P2</accession>
<reference evidence="1" key="2">
    <citation type="submission" date="2015-07" db="EMBL/GenBank/DDBJ databases">
        <title>Plasmids, circular viruses and viroids from rat gut.</title>
        <authorList>
            <person name="Jorgensen T.J."/>
            <person name="Hansen M.A."/>
            <person name="Xu Z."/>
            <person name="Tabak M.A."/>
            <person name="Sorensen S.J."/>
            <person name="Hansen L.H."/>
        </authorList>
    </citation>
    <scope>NUCLEOTIDE SEQUENCE</scope>
    <source>
        <plasmid evidence="1">pRGFK1351</plasmid>
    </source>
</reference>
<reference evidence="1" key="1">
    <citation type="submission" date="2015-06" db="EMBL/GenBank/DDBJ databases">
        <authorList>
            <person name="Joergensen T."/>
        </authorList>
    </citation>
    <scope>NUCLEOTIDE SEQUENCE</scope>
    <source>
        <plasmid evidence="1">pRGFK1351</plasmid>
    </source>
</reference>
<keyword evidence="1" id="KW-0614">Plasmid</keyword>
<sequence length="104" mass="12605">MKMEFIFDDNKLKQNGYTKDQCLNVIRKMYARHNSKTIREIQEGIFEGYTDTDWSILVTAANLPHTKWFLKVIKEWYFYVDEYDGNGIQKEDCLASYYKIKRWN</sequence>
<organism evidence="1">
    <name type="scientific">uncultured prokaryote</name>
    <dbReference type="NCBI Taxonomy" id="198431"/>
    <lineage>
        <taxon>unclassified sequences</taxon>
        <taxon>environmental samples</taxon>
    </lineage>
</organism>
<dbReference type="EMBL" id="LN853913">
    <property type="protein sequence ID" value="CRY97021.1"/>
    <property type="molecule type" value="Genomic_DNA"/>
</dbReference>
<proteinExistence type="predicted"/>